<proteinExistence type="predicted"/>
<comment type="caution">
    <text evidence="1">The sequence shown here is derived from an EMBL/GenBank/DDBJ whole genome shotgun (WGS) entry which is preliminary data.</text>
</comment>
<gene>
    <name evidence="1" type="ORF">AVEN_163188_1</name>
</gene>
<organism evidence="1 2">
    <name type="scientific">Araneus ventricosus</name>
    <name type="common">Orbweaver spider</name>
    <name type="synonym">Epeira ventricosa</name>
    <dbReference type="NCBI Taxonomy" id="182803"/>
    <lineage>
        <taxon>Eukaryota</taxon>
        <taxon>Metazoa</taxon>
        <taxon>Ecdysozoa</taxon>
        <taxon>Arthropoda</taxon>
        <taxon>Chelicerata</taxon>
        <taxon>Arachnida</taxon>
        <taxon>Araneae</taxon>
        <taxon>Araneomorphae</taxon>
        <taxon>Entelegynae</taxon>
        <taxon>Araneoidea</taxon>
        <taxon>Araneidae</taxon>
        <taxon>Araneus</taxon>
    </lineage>
</organism>
<dbReference type="InterPro" id="IPR011333">
    <property type="entry name" value="SKP1/BTB/POZ_sf"/>
</dbReference>
<evidence type="ECO:0008006" key="3">
    <source>
        <dbReference type="Google" id="ProtNLM"/>
    </source>
</evidence>
<accession>A0A4Y2I6Z7</accession>
<keyword evidence="2" id="KW-1185">Reference proteome</keyword>
<dbReference type="Gene3D" id="3.30.710.10">
    <property type="entry name" value="Potassium Channel Kv1.1, Chain A"/>
    <property type="match status" value="1"/>
</dbReference>
<evidence type="ECO:0000313" key="1">
    <source>
        <dbReference type="EMBL" id="GBM73385.1"/>
    </source>
</evidence>
<reference evidence="1 2" key="1">
    <citation type="journal article" date="2019" name="Sci. Rep.">
        <title>Orb-weaving spider Araneus ventricosus genome elucidates the spidroin gene catalogue.</title>
        <authorList>
            <person name="Kono N."/>
            <person name="Nakamura H."/>
            <person name="Ohtoshi R."/>
            <person name="Moran D.A.P."/>
            <person name="Shinohara A."/>
            <person name="Yoshida Y."/>
            <person name="Fujiwara M."/>
            <person name="Mori M."/>
            <person name="Tomita M."/>
            <person name="Arakawa K."/>
        </authorList>
    </citation>
    <scope>NUCLEOTIDE SEQUENCE [LARGE SCALE GENOMIC DNA]</scope>
</reference>
<evidence type="ECO:0000313" key="2">
    <source>
        <dbReference type="Proteomes" id="UP000499080"/>
    </source>
</evidence>
<dbReference type="EMBL" id="BGPR01002436">
    <property type="protein sequence ID" value="GBM73385.1"/>
    <property type="molecule type" value="Genomic_DNA"/>
</dbReference>
<sequence length="249" mass="28171">MSATTTQSSGVTSVSYSFVLKWTPKAKALNELYKNSGATGVRSDLYQFKTAKDLRFYLEIDNDILDELSIYIKGSKMWSFELVYAFLVSKDRAFVLETSDRLSFLNLYSSTHVSDEEDVTIHCVVNACPARPASSAKEVDLPLMECQNTINFEGVEDITYPSNYTNEMVIDFIRKGDIPNFNIDQAIKIISETNEHKCETLRILCLEYLIKNITAQSIRKISKAAIDFGLPVLERKCLEQIANGCLQIR</sequence>
<protein>
    <recommendedName>
        <fullName evidence="3">BTB domain-containing protein</fullName>
    </recommendedName>
</protein>
<dbReference type="AlphaFoldDB" id="A0A4Y2I6Z7"/>
<dbReference type="Proteomes" id="UP000499080">
    <property type="component" value="Unassembled WGS sequence"/>
</dbReference>
<name>A0A4Y2I6Z7_ARAVE</name>